<proteinExistence type="predicted"/>
<dbReference type="Proteomes" id="UP000286211">
    <property type="component" value="Unassembled WGS sequence"/>
</dbReference>
<evidence type="ECO:0000313" key="3">
    <source>
        <dbReference type="Proteomes" id="UP000286211"/>
    </source>
</evidence>
<accession>A0A415F8E3</accession>
<feature type="domain" description="Bacterial alpha-2-macroglobulin MG10" evidence="1">
    <location>
        <begin position="4"/>
        <end position="119"/>
    </location>
</feature>
<dbReference type="InterPro" id="IPR041246">
    <property type="entry name" value="Bact_MG10"/>
</dbReference>
<protein>
    <recommendedName>
        <fullName evidence="1">Bacterial alpha-2-macroglobulin MG10 domain-containing protein</fullName>
    </recommendedName>
</protein>
<dbReference type="EMBL" id="QRNB01000006">
    <property type="protein sequence ID" value="RHK12395.1"/>
    <property type="molecule type" value="Genomic_DNA"/>
</dbReference>
<name>A0A415F8E3_9BACT</name>
<organism evidence="2 3">
    <name type="scientific">Segatella copri</name>
    <dbReference type="NCBI Taxonomy" id="165179"/>
    <lineage>
        <taxon>Bacteria</taxon>
        <taxon>Pseudomonadati</taxon>
        <taxon>Bacteroidota</taxon>
        <taxon>Bacteroidia</taxon>
        <taxon>Bacteroidales</taxon>
        <taxon>Prevotellaceae</taxon>
        <taxon>Segatella</taxon>
    </lineage>
</organism>
<evidence type="ECO:0000313" key="2">
    <source>
        <dbReference type="EMBL" id="RHK12395.1"/>
    </source>
</evidence>
<dbReference type="Pfam" id="PF17973">
    <property type="entry name" value="bMG10"/>
    <property type="match status" value="1"/>
</dbReference>
<gene>
    <name evidence="2" type="ORF">DW079_02200</name>
</gene>
<sequence>MESGIKVRRVIVPAESEGKGKAQAKVGEKVKVTLIITADRDYDFVQITDKRAACLEPVNQKSGYQWGIGCYVSPRDHATNFYFDRLSKGKHIVEMEYYVDRKGDYQSGTCTAECTYSPEFGGRTEAYELRVNN</sequence>
<reference evidence="2 3" key="1">
    <citation type="submission" date="2018-08" db="EMBL/GenBank/DDBJ databases">
        <title>A genome reference for cultivated species of the human gut microbiota.</title>
        <authorList>
            <person name="Zou Y."/>
            <person name="Xue W."/>
            <person name="Luo G."/>
        </authorList>
    </citation>
    <scope>NUCLEOTIDE SEQUENCE [LARGE SCALE GENOMIC DNA]</scope>
    <source>
        <strain evidence="2 3">AF46-2NS</strain>
    </source>
</reference>
<evidence type="ECO:0000259" key="1">
    <source>
        <dbReference type="Pfam" id="PF17973"/>
    </source>
</evidence>
<comment type="caution">
    <text evidence="2">The sequence shown here is derived from an EMBL/GenBank/DDBJ whole genome shotgun (WGS) entry which is preliminary data.</text>
</comment>
<dbReference type="AlphaFoldDB" id="A0A415F8E3"/>